<name>A0A291LE58_9CAUD</name>
<proteinExistence type="predicted"/>
<organism evidence="2 3">
    <name type="scientific">Aeromonas phage AS-szw</name>
    <dbReference type="NCBI Taxonomy" id="2026114"/>
    <lineage>
        <taxon>Viruses</taxon>
        <taxon>Duplodnaviria</taxon>
        <taxon>Heunggongvirae</taxon>
        <taxon>Uroviricota</taxon>
        <taxon>Caudoviricetes</taxon>
        <taxon>Pantevenvirales</taxon>
        <taxon>Straboviridae</taxon>
        <taxon>Emmerichvirinae</taxon>
        <taxon>Ceceduovirus</taxon>
        <taxon>Ceceduovirus aszj</taxon>
    </lineage>
</organism>
<feature type="transmembrane region" description="Helical" evidence="1">
    <location>
        <begin position="6"/>
        <end position="25"/>
    </location>
</feature>
<keyword evidence="1" id="KW-1133">Transmembrane helix</keyword>
<evidence type="ECO:0000256" key="1">
    <source>
        <dbReference type="SAM" id="Phobius"/>
    </source>
</evidence>
<evidence type="ECO:0000313" key="2">
    <source>
        <dbReference type="EMBL" id="ATI17315.1"/>
    </source>
</evidence>
<reference evidence="2 3" key="1">
    <citation type="submission" date="2017-07" db="EMBL/GenBank/DDBJ databases">
        <title>In vitro design and evaluation of phage cocktails against multidrug-resistant Aeromonas salmonicida.</title>
        <authorList>
            <person name="Chen L."/>
            <person name="Yuan S."/>
            <person name="Ma Y."/>
        </authorList>
    </citation>
    <scope>NUCLEOTIDE SEQUENCE [LARGE SCALE GENOMIC DNA]</scope>
</reference>
<dbReference type="Proteomes" id="UP000230211">
    <property type="component" value="Segment"/>
</dbReference>
<sequence length="31" mass="3592">MTFLNVFVLETVIGVVVIFGLLVWLEVRKEK</sequence>
<protein>
    <submittedName>
        <fullName evidence="2">Uncharacterized protein</fullName>
    </submittedName>
</protein>
<evidence type="ECO:0000313" key="3">
    <source>
        <dbReference type="Proteomes" id="UP000230211"/>
    </source>
</evidence>
<keyword evidence="1" id="KW-0472">Membrane</keyword>
<accession>A0A291LE58</accession>
<keyword evidence="1" id="KW-0812">Transmembrane</keyword>
<dbReference type="EMBL" id="MF498773">
    <property type="protein sequence ID" value="ATI17315.1"/>
    <property type="molecule type" value="Genomic_DNA"/>
</dbReference>